<dbReference type="AlphaFoldDB" id="A0A5J4L2T5"/>
<reference evidence="1" key="1">
    <citation type="submission" date="2019-10" db="EMBL/GenBank/DDBJ databases">
        <title>Metagenomic sequencing of thiosulfate-disproportionating enrichment culture.</title>
        <authorList>
            <person name="Umezawa K."/>
            <person name="Kojima H."/>
            <person name="Fukui M."/>
        </authorList>
    </citation>
    <scope>NUCLEOTIDE SEQUENCE</scope>
    <source>
        <strain evidence="1">45J</strain>
    </source>
</reference>
<organism evidence="1">
    <name type="scientific">hot springs metagenome</name>
    <dbReference type="NCBI Taxonomy" id="433727"/>
    <lineage>
        <taxon>unclassified sequences</taxon>
        <taxon>metagenomes</taxon>
        <taxon>ecological metagenomes</taxon>
    </lineage>
</organism>
<protein>
    <submittedName>
        <fullName evidence="1">Uncharacterized protein</fullName>
    </submittedName>
</protein>
<dbReference type="EMBL" id="BLAB01000001">
    <property type="protein sequence ID" value="GER92609.1"/>
    <property type="molecule type" value="Genomic_DNA"/>
</dbReference>
<sequence>MMFNKVLSLEDIKKEPFVIEHIRWDLQPKDLMEPRCLITDEGIKKREPIKGYVFYIDTMDKKPILFLMRHTAADYAETLAQIDEIPQELLIEAVEENKDKAYFGMYPINKKIEDWLKKELKVL</sequence>
<name>A0A5J4L2T5_9ZZZZ</name>
<dbReference type="NCBIfam" id="NF045682">
    <property type="entry name" value="DVU0772_fam"/>
    <property type="match status" value="1"/>
</dbReference>
<evidence type="ECO:0000313" key="1">
    <source>
        <dbReference type="EMBL" id="GER92609.1"/>
    </source>
</evidence>
<gene>
    <name evidence="1" type="ORF">A45J_0327</name>
</gene>
<proteinExistence type="predicted"/>
<accession>A0A5J4L2T5</accession>
<comment type="caution">
    <text evidence="1">The sequence shown here is derived from an EMBL/GenBank/DDBJ whole genome shotgun (WGS) entry which is preliminary data.</text>
</comment>
<dbReference type="InterPro" id="IPR059223">
    <property type="entry name" value="DVU0772-like"/>
</dbReference>